<protein>
    <submittedName>
        <fullName evidence="4">CPBP family intramembrane metalloprotease</fullName>
    </submittedName>
</protein>
<proteinExistence type="predicted"/>
<feature type="transmembrane region" description="Helical" evidence="2">
    <location>
        <begin position="297"/>
        <end position="318"/>
    </location>
</feature>
<name>A0A9J7BRF1_9BACT</name>
<dbReference type="GO" id="GO:0004175">
    <property type="term" value="F:endopeptidase activity"/>
    <property type="evidence" value="ECO:0007669"/>
    <property type="project" value="UniProtKB-ARBA"/>
</dbReference>
<feature type="transmembrane region" description="Helical" evidence="2">
    <location>
        <begin position="185"/>
        <end position="203"/>
    </location>
</feature>
<feature type="transmembrane region" description="Helical" evidence="2">
    <location>
        <begin position="154"/>
        <end position="173"/>
    </location>
</feature>
<evidence type="ECO:0000313" key="4">
    <source>
        <dbReference type="EMBL" id="UWZ83502.1"/>
    </source>
</evidence>
<gene>
    <name evidence="4" type="ORF">MOP44_23415</name>
</gene>
<dbReference type="InterPro" id="IPR003675">
    <property type="entry name" value="Rce1/LyrA-like_dom"/>
</dbReference>
<feature type="domain" description="CAAX prenyl protease 2/Lysostaphin resistance protein A-like" evidence="3">
    <location>
        <begin position="191"/>
        <end position="310"/>
    </location>
</feature>
<keyword evidence="2" id="KW-0472">Membrane</keyword>
<feature type="transmembrane region" description="Helical" evidence="2">
    <location>
        <begin position="117"/>
        <end position="134"/>
    </location>
</feature>
<feature type="region of interest" description="Disordered" evidence="1">
    <location>
        <begin position="1"/>
        <end position="38"/>
    </location>
</feature>
<dbReference type="Proteomes" id="UP001059380">
    <property type="component" value="Chromosome"/>
</dbReference>
<keyword evidence="4" id="KW-0482">Metalloprotease</keyword>
<evidence type="ECO:0000313" key="5">
    <source>
        <dbReference type="Proteomes" id="UP001059380"/>
    </source>
</evidence>
<evidence type="ECO:0000256" key="2">
    <source>
        <dbReference type="SAM" id="Phobius"/>
    </source>
</evidence>
<sequence>MSTPPQAGPHDPEGPQLPELESYEPAPAQDLLPPATEIAPEAAPQTESYFDTYASRLPPPPRFPNILDVVLMCILLSVGWLASGAAAATALHFRLFGVHTEKQAANDIHYTMGAQTIWYLVALALWMLIFPKIWHTRFFAGVEWRAAAAFRLRWQLFWAAFACFVLAIVDGLLLPGPKEAPIDQVFRMPGGAWFLFAFGITLAPLIEETIYRGFLLPAFSTLWDFTAERIQDRPAPWPDENGKVKWSLGAMVFASIATSVPFALMHGYQTSYSFGTFILLFAVSLALCWVRLSTRSLAASTVVHACYNFLLFALMIWGTGGFQNLDKM</sequence>
<dbReference type="EMBL" id="CP093313">
    <property type="protein sequence ID" value="UWZ83502.1"/>
    <property type="molecule type" value="Genomic_DNA"/>
</dbReference>
<organism evidence="4 5">
    <name type="scientific">Occallatibacter riparius</name>
    <dbReference type="NCBI Taxonomy" id="1002689"/>
    <lineage>
        <taxon>Bacteria</taxon>
        <taxon>Pseudomonadati</taxon>
        <taxon>Acidobacteriota</taxon>
        <taxon>Terriglobia</taxon>
        <taxon>Terriglobales</taxon>
        <taxon>Acidobacteriaceae</taxon>
        <taxon>Occallatibacter</taxon>
    </lineage>
</organism>
<accession>A0A9J7BRF1</accession>
<keyword evidence="4" id="KW-0645">Protease</keyword>
<keyword evidence="2" id="KW-0812">Transmembrane</keyword>
<reference evidence="4" key="1">
    <citation type="submission" date="2021-04" db="EMBL/GenBank/DDBJ databases">
        <title>Phylogenetic analysis of Acidobacteriaceae.</title>
        <authorList>
            <person name="Qiu L."/>
            <person name="Zhang Q."/>
        </authorList>
    </citation>
    <scope>NUCLEOTIDE SEQUENCE</scope>
    <source>
        <strain evidence="4">DSM 25168</strain>
    </source>
</reference>
<keyword evidence="5" id="KW-1185">Reference proteome</keyword>
<dbReference type="KEGG" id="orp:MOP44_23415"/>
<feature type="transmembrane region" description="Helical" evidence="2">
    <location>
        <begin position="271"/>
        <end position="290"/>
    </location>
</feature>
<dbReference type="RefSeq" id="WP_260792837.1">
    <property type="nucleotide sequence ID" value="NZ_CP093313.1"/>
</dbReference>
<evidence type="ECO:0000256" key="1">
    <source>
        <dbReference type="SAM" id="MobiDB-lite"/>
    </source>
</evidence>
<dbReference type="GO" id="GO:0080120">
    <property type="term" value="P:CAAX-box protein maturation"/>
    <property type="evidence" value="ECO:0007669"/>
    <property type="project" value="UniProtKB-ARBA"/>
</dbReference>
<keyword evidence="4" id="KW-0378">Hydrolase</keyword>
<dbReference type="AlphaFoldDB" id="A0A9J7BRF1"/>
<evidence type="ECO:0000259" key="3">
    <source>
        <dbReference type="Pfam" id="PF02517"/>
    </source>
</evidence>
<dbReference type="Pfam" id="PF02517">
    <property type="entry name" value="Rce1-like"/>
    <property type="match status" value="1"/>
</dbReference>
<feature type="transmembrane region" description="Helical" evidence="2">
    <location>
        <begin position="69"/>
        <end position="96"/>
    </location>
</feature>
<keyword evidence="2" id="KW-1133">Transmembrane helix</keyword>
<dbReference type="GO" id="GO:0008237">
    <property type="term" value="F:metallopeptidase activity"/>
    <property type="evidence" value="ECO:0007669"/>
    <property type="project" value="UniProtKB-KW"/>
</dbReference>